<evidence type="ECO:0000256" key="2">
    <source>
        <dbReference type="ARBA" id="ARBA00022840"/>
    </source>
</evidence>
<dbReference type="InterPro" id="IPR048333">
    <property type="entry name" value="HA2_WH"/>
</dbReference>
<evidence type="ECO:0000256" key="3">
    <source>
        <dbReference type="SAM" id="MobiDB-lite"/>
    </source>
</evidence>
<sequence length="818" mass="88793">MGARDLLACSGNAGEAKENARSDEYLSQKALSSKNTNTRRRPKHSSLRWWQQQQLPLLASVERSGVVLILGGADGSAAPRCSVLLPLLLLQHEWAPQQSLQQQHIIVALETSAAVDSAAAAARAWGANCYASCIHTTKGSTRSRTPPRVIYLTTRQLFQRLLQQPLLPGCCIAALEVSLLHGFSTELLLPLLRKVRQRRPTLRLLLLLPPASIQPQWALQLGEFFADTKDAAAPEAAAVSPRGALEVLRAAVLRQQQLLMRLLQPKSKRWDVKVAQRSATREDEQAQRQRSSSVSEVQETAAPSEVPEVPDPIELLGISEGQERSASGGPSKRKKVKTKEKRRLQQRLRKPGAPSEAVSLAYGAESSVSMIGFSPPTHRVAVRYLKKATPNFVRAAASLVALATCAAVSSLVASAAGAPGGLASSGSIFVFLPSPEDVTSLTEALQRNLQYMLRKQQPEHHQPVEIVCLAQDLDPRLPPPSSSLRIFLSSAAFPPSVSPSSLSVEFVVDCMYIRRLVFDSFLNLKRSANVPITRALADLRASLAGRVSHADACGELDASAFEDIAPLLLQLKALGLHALQRLPQLQPPPTAVVVDAVERLFKLQAIDDAQRITKPLGRMMARGILSPELTRLLVISADPAFGCSQEASAICALLSGPPVWRRSALEDCGSSLGDSSKEGRRTVSAARQRLALCRALLGAIEGDPLTALNVFGQYFDVKKTNGDAAAARWAEKYLVDEQVMRRAANMQHMLLQWLQFPTSASTPPFVIHPSSVLANCGHPFVVYGQAFMRDGCVYMQQVTAIEPEWLPQVAGHLFAVPL</sequence>
<protein>
    <submittedName>
        <fullName evidence="5">Helicase associated domain-containing protein</fullName>
    </submittedName>
</protein>
<dbReference type="GO" id="GO:0003723">
    <property type="term" value="F:RNA binding"/>
    <property type="evidence" value="ECO:0007669"/>
    <property type="project" value="TreeGrafter"/>
</dbReference>
<feature type="compositionally biased region" description="Low complexity" evidence="3">
    <location>
        <begin position="288"/>
        <end position="299"/>
    </location>
</feature>
<dbReference type="InterPro" id="IPR011709">
    <property type="entry name" value="DEAD-box_helicase_OB_fold"/>
</dbReference>
<gene>
    <name evidence="5" type="ORF">cyc_05558</name>
</gene>
<reference evidence="5 6" key="1">
    <citation type="journal article" date="2016" name="BMC Genomics">
        <title>Comparative genomics reveals Cyclospora cayetanensis possesses coccidia-like metabolism and invasion components but unique surface antigens.</title>
        <authorList>
            <person name="Liu S."/>
            <person name="Wang L."/>
            <person name="Zheng H."/>
            <person name="Xu Z."/>
            <person name="Roellig D.M."/>
            <person name="Li N."/>
            <person name="Frace M.A."/>
            <person name="Tang K."/>
            <person name="Arrowood M.J."/>
            <person name="Moss D.M."/>
            <person name="Zhang L."/>
            <person name="Feng Y."/>
            <person name="Xiao L."/>
        </authorList>
    </citation>
    <scope>NUCLEOTIDE SEQUENCE [LARGE SCALE GENOMIC DNA]</scope>
    <source>
        <strain evidence="5 6">CHN_HEN01</strain>
    </source>
</reference>
<dbReference type="Gene3D" id="3.40.50.300">
    <property type="entry name" value="P-loop containing nucleotide triphosphate hydrolases"/>
    <property type="match status" value="2"/>
</dbReference>
<comment type="caution">
    <text evidence="5">The sequence shown here is derived from an EMBL/GenBank/DDBJ whole genome shotgun (WGS) entry which is preliminary data.</text>
</comment>
<dbReference type="Pfam" id="PF07717">
    <property type="entry name" value="OB_NTP_bind"/>
    <property type="match status" value="1"/>
</dbReference>
<keyword evidence="6" id="KW-1185">Reference proteome</keyword>
<dbReference type="InterPro" id="IPR007502">
    <property type="entry name" value="Helicase-assoc_dom"/>
</dbReference>
<evidence type="ECO:0000313" key="6">
    <source>
        <dbReference type="Proteomes" id="UP000095192"/>
    </source>
</evidence>
<dbReference type="PANTHER" id="PTHR18934:SF136">
    <property type="entry name" value="ATP-DEPENDENT RNA HELICASE DHX35-RELATED"/>
    <property type="match status" value="1"/>
</dbReference>
<feature type="domain" description="Helicase-associated" evidence="4">
    <location>
        <begin position="595"/>
        <end position="708"/>
    </location>
</feature>
<dbReference type="SMART" id="SM00847">
    <property type="entry name" value="HA2"/>
    <property type="match status" value="1"/>
</dbReference>
<dbReference type="Pfam" id="PF04408">
    <property type="entry name" value="WHD_HA2"/>
    <property type="match status" value="1"/>
</dbReference>
<feature type="compositionally biased region" description="Basic and acidic residues" evidence="3">
    <location>
        <begin position="274"/>
        <end position="287"/>
    </location>
</feature>
<dbReference type="GO" id="GO:0005524">
    <property type="term" value="F:ATP binding"/>
    <property type="evidence" value="ECO:0007669"/>
    <property type="project" value="UniProtKB-KW"/>
</dbReference>
<dbReference type="Gene3D" id="1.20.120.1080">
    <property type="match status" value="1"/>
</dbReference>
<dbReference type="InParanoid" id="A0A1D3D3W0"/>
<dbReference type="EMBL" id="JROU02000844">
    <property type="protein sequence ID" value="OEH78124.1"/>
    <property type="molecule type" value="Genomic_DNA"/>
</dbReference>
<evidence type="ECO:0000259" key="4">
    <source>
        <dbReference type="SMART" id="SM00847"/>
    </source>
</evidence>
<feature type="region of interest" description="Disordered" evidence="3">
    <location>
        <begin position="274"/>
        <end position="355"/>
    </location>
</feature>
<proteinExistence type="predicted"/>
<dbReference type="PANTHER" id="PTHR18934">
    <property type="entry name" value="ATP-DEPENDENT RNA HELICASE"/>
    <property type="match status" value="1"/>
</dbReference>
<evidence type="ECO:0000256" key="1">
    <source>
        <dbReference type="ARBA" id="ARBA00022741"/>
    </source>
</evidence>
<dbReference type="VEuPathDB" id="ToxoDB:cyc_05558"/>
<feature type="compositionally biased region" description="Basic residues" evidence="3">
    <location>
        <begin position="331"/>
        <end position="350"/>
    </location>
</feature>
<accession>A0A1D3D3W0</accession>
<dbReference type="AlphaFoldDB" id="A0A1D3D3W0"/>
<organism evidence="5 6">
    <name type="scientific">Cyclospora cayetanensis</name>
    <dbReference type="NCBI Taxonomy" id="88456"/>
    <lineage>
        <taxon>Eukaryota</taxon>
        <taxon>Sar</taxon>
        <taxon>Alveolata</taxon>
        <taxon>Apicomplexa</taxon>
        <taxon>Conoidasida</taxon>
        <taxon>Coccidia</taxon>
        <taxon>Eucoccidiorida</taxon>
        <taxon>Eimeriorina</taxon>
        <taxon>Eimeriidae</taxon>
        <taxon>Cyclospora</taxon>
    </lineage>
</organism>
<dbReference type="Proteomes" id="UP000095192">
    <property type="component" value="Unassembled WGS sequence"/>
</dbReference>
<dbReference type="InterPro" id="IPR027417">
    <property type="entry name" value="P-loop_NTPase"/>
</dbReference>
<dbReference type="GO" id="GO:0004386">
    <property type="term" value="F:helicase activity"/>
    <property type="evidence" value="ECO:0007669"/>
    <property type="project" value="TreeGrafter"/>
</dbReference>
<name>A0A1D3D3W0_9EIME</name>
<evidence type="ECO:0000313" key="5">
    <source>
        <dbReference type="EMBL" id="OEH78124.1"/>
    </source>
</evidence>
<keyword evidence="2" id="KW-0067">ATP-binding</keyword>
<keyword evidence="1" id="KW-0547">Nucleotide-binding</keyword>